<organism evidence="5 6">
    <name type="scientific">Teichococcus aerophilus</name>
    <dbReference type="NCBI Taxonomy" id="1224513"/>
    <lineage>
        <taxon>Bacteria</taxon>
        <taxon>Pseudomonadati</taxon>
        <taxon>Pseudomonadota</taxon>
        <taxon>Alphaproteobacteria</taxon>
        <taxon>Acetobacterales</taxon>
        <taxon>Roseomonadaceae</taxon>
        <taxon>Roseomonas</taxon>
    </lineage>
</organism>
<name>A0ABR7RNB6_9PROT</name>
<dbReference type="Gene3D" id="3.40.50.150">
    <property type="entry name" value="Vaccinia Virus protein VP39"/>
    <property type="match status" value="1"/>
</dbReference>
<evidence type="ECO:0000313" key="5">
    <source>
        <dbReference type="EMBL" id="MBC9208064.1"/>
    </source>
</evidence>
<evidence type="ECO:0000256" key="1">
    <source>
        <dbReference type="ARBA" id="ARBA00022603"/>
    </source>
</evidence>
<dbReference type="PANTHER" id="PTHR43464">
    <property type="entry name" value="METHYLTRANSFERASE"/>
    <property type="match status" value="1"/>
</dbReference>
<dbReference type="InterPro" id="IPR013216">
    <property type="entry name" value="Methyltransf_11"/>
</dbReference>
<sequence length="243" mass="26945">MAQNIYDEPGFFAGYSQLGRSVQGLEGAAEWPAVRAMLPDMHGLRVVDLGCGFGWFCRWAAGQGAASVLGLDLSEKMLARARASTTEAGVAYERADLEQLELQEGAYDLAYSSLALHYVEDAGRLFGTVHRALAPGGRFVFSTEHPIYMAPDRPGWELDGEGRKVWPLNRYLVEGQRRTDWLAPGVVKYHRMLGTTLNLLIEAGFGLRRVEEFCPSPAQLEAHPEWAEELERPMFLLVSATRG</sequence>
<evidence type="ECO:0000259" key="4">
    <source>
        <dbReference type="Pfam" id="PF08241"/>
    </source>
</evidence>
<keyword evidence="3" id="KW-0949">S-adenosyl-L-methionine</keyword>
<dbReference type="SUPFAM" id="SSF53335">
    <property type="entry name" value="S-adenosyl-L-methionine-dependent methyltransferases"/>
    <property type="match status" value="1"/>
</dbReference>
<keyword evidence="1 5" id="KW-0489">Methyltransferase</keyword>
<dbReference type="GO" id="GO:0032259">
    <property type="term" value="P:methylation"/>
    <property type="evidence" value="ECO:0007669"/>
    <property type="project" value="UniProtKB-KW"/>
</dbReference>
<dbReference type="PANTHER" id="PTHR43464:SF19">
    <property type="entry name" value="UBIQUINONE BIOSYNTHESIS O-METHYLTRANSFERASE, MITOCHONDRIAL"/>
    <property type="match status" value="1"/>
</dbReference>
<evidence type="ECO:0000256" key="2">
    <source>
        <dbReference type="ARBA" id="ARBA00022679"/>
    </source>
</evidence>
<keyword evidence="6" id="KW-1185">Reference proteome</keyword>
<comment type="caution">
    <text evidence="5">The sequence shown here is derived from an EMBL/GenBank/DDBJ whole genome shotgun (WGS) entry which is preliminary data.</text>
</comment>
<feature type="domain" description="Methyltransferase type 11" evidence="4">
    <location>
        <begin position="47"/>
        <end position="141"/>
    </location>
</feature>
<dbReference type="Proteomes" id="UP000626026">
    <property type="component" value="Unassembled WGS sequence"/>
</dbReference>
<accession>A0ABR7RNB6</accession>
<gene>
    <name evidence="5" type="ORF">IBL26_14555</name>
</gene>
<keyword evidence="2" id="KW-0808">Transferase</keyword>
<protein>
    <submittedName>
        <fullName evidence="5">Methyltransferase domain-containing protein</fullName>
    </submittedName>
</protein>
<reference evidence="5 6" key="1">
    <citation type="journal article" date="2013" name="Int. J. Syst. Evol. Microbiol.">
        <title>Roseomonas aerophila sp. nov., isolated from air.</title>
        <authorList>
            <person name="Kim S.J."/>
            <person name="Weon H.Y."/>
            <person name="Ahn J.H."/>
            <person name="Hong S.B."/>
            <person name="Seok S.J."/>
            <person name="Whang K.S."/>
            <person name="Kwon S.W."/>
        </authorList>
    </citation>
    <scope>NUCLEOTIDE SEQUENCE [LARGE SCALE GENOMIC DNA]</scope>
    <source>
        <strain evidence="5 6">NBRC 108923</strain>
    </source>
</reference>
<dbReference type="InterPro" id="IPR029063">
    <property type="entry name" value="SAM-dependent_MTases_sf"/>
</dbReference>
<proteinExistence type="predicted"/>
<dbReference type="RefSeq" id="WP_187785229.1">
    <property type="nucleotide sequence ID" value="NZ_JACTVA010000026.1"/>
</dbReference>
<dbReference type="CDD" id="cd02440">
    <property type="entry name" value="AdoMet_MTases"/>
    <property type="match status" value="1"/>
</dbReference>
<dbReference type="GO" id="GO:0008168">
    <property type="term" value="F:methyltransferase activity"/>
    <property type="evidence" value="ECO:0007669"/>
    <property type="project" value="UniProtKB-KW"/>
</dbReference>
<evidence type="ECO:0000313" key="6">
    <source>
        <dbReference type="Proteomes" id="UP000626026"/>
    </source>
</evidence>
<dbReference type="Pfam" id="PF08241">
    <property type="entry name" value="Methyltransf_11"/>
    <property type="match status" value="1"/>
</dbReference>
<evidence type="ECO:0000256" key="3">
    <source>
        <dbReference type="ARBA" id="ARBA00022691"/>
    </source>
</evidence>
<dbReference type="EMBL" id="JACTVA010000026">
    <property type="protein sequence ID" value="MBC9208064.1"/>
    <property type="molecule type" value="Genomic_DNA"/>
</dbReference>